<evidence type="ECO:0000256" key="1">
    <source>
        <dbReference type="SAM" id="Phobius"/>
    </source>
</evidence>
<dbReference type="Pfam" id="PF04143">
    <property type="entry name" value="Sulf_transp"/>
    <property type="match status" value="1"/>
</dbReference>
<proteinExistence type="predicted"/>
<name>A0AAU7VPM1_9FIRM</name>
<feature type="transmembrane region" description="Helical" evidence="1">
    <location>
        <begin position="49"/>
        <end position="64"/>
    </location>
</feature>
<feature type="transmembrane region" description="Helical" evidence="1">
    <location>
        <begin position="201"/>
        <end position="222"/>
    </location>
</feature>
<feature type="transmembrane region" description="Helical" evidence="1">
    <location>
        <begin position="160"/>
        <end position="181"/>
    </location>
</feature>
<reference evidence="2" key="2">
    <citation type="submission" date="2024-06" db="EMBL/GenBank/DDBJ databases">
        <authorList>
            <person name="Petrova K.O."/>
            <person name="Toshchakov S.V."/>
            <person name="Boltjanskaja Y.V."/>
            <person name="Kevbrin V."/>
        </authorList>
    </citation>
    <scope>NUCLEOTIDE SEQUENCE</scope>
    <source>
        <strain evidence="2">Z-910T</strain>
    </source>
</reference>
<gene>
    <name evidence="2" type="ORF">PRVXT_001173</name>
</gene>
<reference evidence="2" key="1">
    <citation type="journal article" date="2013" name="Extremophiles">
        <title>Proteinivorax tanatarense gen. nov., sp. nov., an anaerobic, haloalkaliphilic, proteolytic bacterium isolated from a decaying algal bloom, and proposal of Proteinivoraceae fam. nov.</title>
        <authorList>
            <person name="Kevbrin V."/>
            <person name="Boltyanskaya Y."/>
            <person name="Zhilina T."/>
            <person name="Kolganova T."/>
            <person name="Lavrentjeva E."/>
            <person name="Kuznetsov B."/>
        </authorList>
    </citation>
    <scope>NUCLEOTIDE SEQUENCE</scope>
    <source>
        <strain evidence="2">Z-910T</strain>
    </source>
</reference>
<protein>
    <submittedName>
        <fullName evidence="2">YeeE/YedE thiosulfate transporter family protein</fullName>
    </submittedName>
</protein>
<accession>A0AAU7VPM1</accession>
<dbReference type="AlphaFoldDB" id="A0AAU7VPM1"/>
<keyword evidence="1" id="KW-0472">Membrane</keyword>
<keyword evidence="1" id="KW-0812">Transmembrane</keyword>
<feature type="transmembrane region" description="Helical" evidence="1">
    <location>
        <begin position="85"/>
        <end position="106"/>
    </location>
</feature>
<organism evidence="2">
    <name type="scientific">Proteinivorax tanatarense</name>
    <dbReference type="NCBI Taxonomy" id="1260629"/>
    <lineage>
        <taxon>Bacteria</taxon>
        <taxon>Bacillati</taxon>
        <taxon>Bacillota</taxon>
        <taxon>Clostridia</taxon>
        <taxon>Eubacteriales</taxon>
        <taxon>Proteinivoracaceae</taxon>
        <taxon>Proteinivorax</taxon>
    </lineage>
</organism>
<keyword evidence="1" id="KW-1133">Transmembrane helix</keyword>
<dbReference type="RefSeq" id="WP_350344741.1">
    <property type="nucleotide sequence ID" value="NZ_CP158367.1"/>
</dbReference>
<dbReference type="InterPro" id="IPR007272">
    <property type="entry name" value="Sulf_transp_TsuA/YedE"/>
</dbReference>
<feature type="transmembrane region" description="Helical" evidence="1">
    <location>
        <begin position="126"/>
        <end position="148"/>
    </location>
</feature>
<sequence>MTSSKIEQIKNKKQIEVYKRKSQTPYALILAIIITGISVYFFSANSSKLGVLLILGTAMGFIIQRSRLCFAGSIRNSIMLGNVKLLKSVVIALIVASFGFFILQYIAVGDSINIIVEQVPGQIKPVGIHTVIGAVIFGIGMVMAGACVSGSLIRSGEGFILQLMVILGIVVGTVLSGVVLFEFFDQTLNILSSPTIYLPKLIGFWPTLILQLAVLFLIYFFMNWYEKK</sequence>
<dbReference type="EMBL" id="CP158367">
    <property type="protein sequence ID" value="XBX76006.1"/>
    <property type="molecule type" value="Genomic_DNA"/>
</dbReference>
<feature type="transmembrane region" description="Helical" evidence="1">
    <location>
        <begin position="26"/>
        <end position="43"/>
    </location>
</feature>
<evidence type="ECO:0000313" key="2">
    <source>
        <dbReference type="EMBL" id="XBX76006.1"/>
    </source>
</evidence>